<reference evidence="5" key="1">
    <citation type="submission" date="2013-11" db="EMBL/GenBank/DDBJ databases">
        <title>The genomic landscape of the Guanapo guppy.</title>
        <authorList>
            <person name="Kuenstner A."/>
            <person name="Dreyer C."/>
        </authorList>
    </citation>
    <scope>NUCLEOTIDE SEQUENCE</scope>
    <source>
        <strain evidence="5">Guanapo</strain>
    </source>
</reference>
<feature type="region of interest" description="Disordered" evidence="2">
    <location>
        <begin position="441"/>
        <end position="460"/>
    </location>
</feature>
<dbReference type="Pfam" id="PF06637">
    <property type="entry name" value="PV-1"/>
    <property type="match status" value="1"/>
</dbReference>
<dbReference type="AlphaFoldDB" id="A0A3P9PA05"/>
<keyword evidence="5" id="KW-1185">Reference proteome</keyword>
<organism evidence="4 5">
    <name type="scientific">Poecilia reticulata</name>
    <name type="common">Guppy</name>
    <name type="synonym">Acanthophacelus reticulatus</name>
    <dbReference type="NCBI Taxonomy" id="8081"/>
    <lineage>
        <taxon>Eukaryota</taxon>
        <taxon>Metazoa</taxon>
        <taxon>Chordata</taxon>
        <taxon>Craniata</taxon>
        <taxon>Vertebrata</taxon>
        <taxon>Euteleostomi</taxon>
        <taxon>Actinopterygii</taxon>
        <taxon>Neopterygii</taxon>
        <taxon>Teleostei</taxon>
        <taxon>Neoteleostei</taxon>
        <taxon>Acanthomorphata</taxon>
        <taxon>Ovalentaria</taxon>
        <taxon>Atherinomorphae</taxon>
        <taxon>Cyprinodontiformes</taxon>
        <taxon>Poeciliidae</taxon>
        <taxon>Poeciliinae</taxon>
        <taxon>Poecilia</taxon>
    </lineage>
</organism>
<evidence type="ECO:0000313" key="4">
    <source>
        <dbReference type="Ensembl" id="ENSPREP00000018590.1"/>
    </source>
</evidence>
<keyword evidence="3" id="KW-0812">Transmembrane</keyword>
<dbReference type="GO" id="GO:0007219">
    <property type="term" value="P:Notch signaling pathway"/>
    <property type="evidence" value="ECO:0007669"/>
    <property type="project" value="Ensembl"/>
</dbReference>
<dbReference type="GO" id="GO:0002693">
    <property type="term" value="P:positive regulation of cellular extravasation"/>
    <property type="evidence" value="ECO:0007669"/>
    <property type="project" value="TreeGrafter"/>
</dbReference>
<protein>
    <submittedName>
        <fullName evidence="4">Plasmalemma vesicle associated protein b</fullName>
    </submittedName>
</protein>
<feature type="coiled-coil region" evidence="1">
    <location>
        <begin position="262"/>
        <end position="289"/>
    </location>
</feature>
<evidence type="ECO:0000313" key="5">
    <source>
        <dbReference type="Proteomes" id="UP000242638"/>
    </source>
</evidence>
<evidence type="ECO:0000256" key="2">
    <source>
        <dbReference type="SAM" id="MobiDB-lite"/>
    </source>
</evidence>
<dbReference type="GO" id="GO:0043114">
    <property type="term" value="P:regulation of vascular permeability"/>
    <property type="evidence" value="ECO:0007669"/>
    <property type="project" value="Ensembl"/>
</dbReference>
<feature type="coiled-coil region" evidence="1">
    <location>
        <begin position="326"/>
        <end position="389"/>
    </location>
</feature>
<dbReference type="Bgee" id="ENSPREG00000012598">
    <property type="expression patterns" value="Expressed in head and 1 other cell type or tissue"/>
</dbReference>
<feature type="transmembrane region" description="Helical" evidence="3">
    <location>
        <begin position="100"/>
        <end position="126"/>
    </location>
</feature>
<keyword evidence="3" id="KW-1133">Transmembrane helix</keyword>
<keyword evidence="3" id="KW-0472">Membrane</keyword>
<evidence type="ECO:0000256" key="3">
    <source>
        <dbReference type="SAM" id="Phobius"/>
    </source>
</evidence>
<dbReference type="OMA" id="ETNKSCD"/>
<sequence>MESFCWSFRKWRGGGVQDEPFINLIPSHSLGSLFTTSSFQHLQRQTAKPRIKKKTKKTQLLLAAAISPPAAMYSSSCSRVKLGPEARQPLYRNKGKSCGYYMRIVFFFSSLIQSLIIVSLVLLLIYGQPEKSAEEERVKKLELEFNKLSADNMNLTKQKVELGAKLAASLAEKAALQKEMANLTKFRSNTRFSPQFPMRCPPCLPPPTYIHIAKCQERVQNETALVKSNANQVVHNLLSERDNAFRDRDNAIRDRDNGFRDRDVHLTEARKLRRDKDLLEEKLTAYKRKCKEDFVQALSGVQTVTTTFLNKIDNLFPHSLTFHLTCKSQREQLETIKSNCTNLSREVENKLQPYLDHVGETMTEIQWRSSQLEVQNSDLTSKLQQCEDKHKAAVAKATTDLDEKQKFHDQQLTTLLKEKLQQEQQLAQKDTEIQALHQMLPSKAGPPNAAFLQTMPQQGR</sequence>
<name>A0A3P9PA05_POERE</name>
<keyword evidence="1" id="KW-0175">Coiled coil</keyword>
<dbReference type="PANTHER" id="PTHR21687:SF6">
    <property type="entry name" value="PLASMALEMMA VESICLE-ASSOCIATED PROTEIN"/>
    <property type="match status" value="1"/>
</dbReference>
<proteinExistence type="predicted"/>
<evidence type="ECO:0000256" key="1">
    <source>
        <dbReference type="SAM" id="Coils"/>
    </source>
</evidence>
<dbReference type="InterPro" id="IPR009538">
    <property type="entry name" value="PV-1"/>
</dbReference>
<dbReference type="Proteomes" id="UP000242638">
    <property type="component" value="Unassembled WGS sequence"/>
</dbReference>
<accession>A0A3P9PA05</accession>
<dbReference type="PANTHER" id="PTHR21687">
    <property type="entry name" value="PLASMALEMMA VESICLE-ASSOCIATED PROTEIN"/>
    <property type="match status" value="1"/>
</dbReference>
<reference evidence="4" key="2">
    <citation type="submission" date="2025-08" db="UniProtKB">
        <authorList>
            <consortium name="Ensembl"/>
        </authorList>
    </citation>
    <scope>IDENTIFICATION</scope>
    <source>
        <strain evidence="4">Guanapo</strain>
    </source>
</reference>
<reference evidence="4" key="3">
    <citation type="submission" date="2025-09" db="UniProtKB">
        <authorList>
            <consortium name="Ensembl"/>
        </authorList>
    </citation>
    <scope>IDENTIFICATION</scope>
    <source>
        <strain evidence="4">Guanapo</strain>
    </source>
</reference>
<dbReference type="STRING" id="8081.ENSPREP00000018590"/>
<feature type="coiled-coil region" evidence="1">
    <location>
        <begin position="131"/>
        <end position="158"/>
    </location>
</feature>
<dbReference type="GeneTree" id="ENSGT00390000006166"/>
<dbReference type="Ensembl" id="ENSPRET00000018792.1">
    <property type="protein sequence ID" value="ENSPREP00000018590.1"/>
    <property type="gene ID" value="ENSPREG00000012598.1"/>
</dbReference>